<feature type="compositionally biased region" description="Polar residues" evidence="5">
    <location>
        <begin position="164"/>
        <end position="175"/>
    </location>
</feature>
<organism evidence="7 8">
    <name type="scientific">Dictyostelium purpureum</name>
    <name type="common">Slime mold</name>
    <dbReference type="NCBI Taxonomy" id="5786"/>
    <lineage>
        <taxon>Eukaryota</taxon>
        <taxon>Amoebozoa</taxon>
        <taxon>Evosea</taxon>
        <taxon>Eumycetozoa</taxon>
        <taxon>Dictyostelia</taxon>
        <taxon>Dictyosteliales</taxon>
        <taxon>Dictyosteliaceae</taxon>
        <taxon>Dictyostelium</taxon>
    </lineage>
</organism>
<dbReference type="EMBL" id="GL870953">
    <property type="protein sequence ID" value="EGC39709.1"/>
    <property type="molecule type" value="Genomic_DNA"/>
</dbReference>
<keyword evidence="8" id="KW-1185">Reference proteome</keyword>
<feature type="compositionally biased region" description="Basic residues" evidence="5">
    <location>
        <begin position="152"/>
        <end position="163"/>
    </location>
</feature>
<dbReference type="GO" id="GO:0008270">
    <property type="term" value="F:zinc ion binding"/>
    <property type="evidence" value="ECO:0007669"/>
    <property type="project" value="UniProtKB-KW"/>
</dbReference>
<dbReference type="STRING" id="5786.F0Z8S3"/>
<reference evidence="8" key="1">
    <citation type="journal article" date="2011" name="Genome Biol.">
        <title>Comparative genomics of the social amoebae Dictyostelium discoideum and Dictyostelium purpureum.</title>
        <authorList>
            <consortium name="US DOE Joint Genome Institute (JGI-PGF)"/>
            <person name="Sucgang R."/>
            <person name="Kuo A."/>
            <person name="Tian X."/>
            <person name="Salerno W."/>
            <person name="Parikh A."/>
            <person name="Feasley C.L."/>
            <person name="Dalin E."/>
            <person name="Tu H."/>
            <person name="Huang E."/>
            <person name="Barry K."/>
            <person name="Lindquist E."/>
            <person name="Shapiro H."/>
            <person name="Bruce D."/>
            <person name="Schmutz J."/>
            <person name="Salamov A."/>
            <person name="Fey P."/>
            <person name="Gaudet P."/>
            <person name="Anjard C."/>
            <person name="Babu M.M."/>
            <person name="Basu S."/>
            <person name="Bushmanova Y."/>
            <person name="van der Wel H."/>
            <person name="Katoh-Kurasawa M."/>
            <person name="Dinh C."/>
            <person name="Coutinho P.M."/>
            <person name="Saito T."/>
            <person name="Elias M."/>
            <person name="Schaap P."/>
            <person name="Kay R.R."/>
            <person name="Henrissat B."/>
            <person name="Eichinger L."/>
            <person name="Rivero F."/>
            <person name="Putnam N.H."/>
            <person name="West C.M."/>
            <person name="Loomis W.F."/>
            <person name="Chisholm R.L."/>
            <person name="Shaulsky G."/>
            <person name="Strassmann J.E."/>
            <person name="Queller D.C."/>
            <person name="Kuspa A."/>
            <person name="Grigoriev I.V."/>
        </authorList>
    </citation>
    <scope>NUCLEOTIDE SEQUENCE [LARGE SCALE GENOMIC DNA]</scope>
    <source>
        <strain evidence="8">QSDP1</strain>
    </source>
</reference>
<dbReference type="RefSeq" id="XP_003283818.1">
    <property type="nucleotide sequence ID" value="XM_003283770.1"/>
</dbReference>
<feature type="compositionally biased region" description="Low complexity" evidence="5">
    <location>
        <begin position="80"/>
        <end position="96"/>
    </location>
</feature>
<dbReference type="InterPro" id="IPR003604">
    <property type="entry name" value="Matrin/U1-like-C_Znf_C2H2"/>
</dbReference>
<dbReference type="PANTHER" id="PTHR46007">
    <property type="entry name" value="MEDIATOR OF RNA POLYMERASE II TRANSCRIPTION SUBUNIT 12"/>
    <property type="match status" value="1"/>
</dbReference>
<feature type="region of interest" description="Disordered" evidence="5">
    <location>
        <begin position="152"/>
        <end position="192"/>
    </location>
</feature>
<dbReference type="Pfam" id="PF12171">
    <property type="entry name" value="zf-C2H2_jaz"/>
    <property type="match status" value="1"/>
</dbReference>
<keyword evidence="1" id="KW-0479">Metal-binding</keyword>
<feature type="region of interest" description="Disordered" evidence="5">
    <location>
        <begin position="1"/>
        <end position="23"/>
    </location>
</feature>
<keyword evidence="4" id="KW-0175">Coiled coil</keyword>
<dbReference type="AlphaFoldDB" id="F0Z8S3"/>
<dbReference type="InterPro" id="IPR036236">
    <property type="entry name" value="Znf_C2H2_sf"/>
</dbReference>
<keyword evidence="2" id="KW-0863">Zinc-finger</keyword>
<name>F0Z8S3_DICPU</name>
<dbReference type="InterPro" id="IPR022755">
    <property type="entry name" value="Znf_C2H2_jaz"/>
</dbReference>
<protein>
    <recommendedName>
        <fullName evidence="6">C2H2-type domain-containing protein</fullName>
    </recommendedName>
</protein>
<dbReference type="InterPro" id="IPR051647">
    <property type="entry name" value="Mediator_comp_sub12"/>
</dbReference>
<feature type="region of interest" description="Disordered" evidence="5">
    <location>
        <begin position="78"/>
        <end position="125"/>
    </location>
</feature>
<evidence type="ECO:0000256" key="5">
    <source>
        <dbReference type="SAM" id="MobiDB-lite"/>
    </source>
</evidence>
<dbReference type="OrthoDB" id="21245at2759"/>
<dbReference type="InParanoid" id="F0Z8S3"/>
<dbReference type="VEuPathDB" id="AmoebaDB:DICPUDRAFT_147546"/>
<evidence type="ECO:0000256" key="4">
    <source>
        <dbReference type="SAM" id="Coils"/>
    </source>
</evidence>
<feature type="domain" description="C2H2-type" evidence="6">
    <location>
        <begin position="130"/>
        <end position="152"/>
    </location>
</feature>
<dbReference type="eggNOG" id="ENOG502RE03">
    <property type="taxonomic scope" value="Eukaryota"/>
</dbReference>
<dbReference type="KEGG" id="dpp:DICPUDRAFT_147546"/>
<dbReference type="PANTHER" id="PTHR46007:SF8">
    <property type="entry name" value="C2H2-TYPE DOMAIN-CONTAINING PROTEIN"/>
    <property type="match status" value="1"/>
</dbReference>
<dbReference type="OMA" id="PNLACKN"/>
<dbReference type="FunCoup" id="F0Z8S3">
    <property type="interactions" value="460"/>
</dbReference>
<feature type="compositionally biased region" description="Acidic residues" evidence="5">
    <location>
        <begin position="97"/>
        <end position="121"/>
    </location>
</feature>
<dbReference type="GO" id="GO:0003676">
    <property type="term" value="F:nucleic acid binding"/>
    <property type="evidence" value="ECO:0007669"/>
    <property type="project" value="InterPro"/>
</dbReference>
<feature type="coiled-coil region" evidence="4">
    <location>
        <begin position="327"/>
        <end position="364"/>
    </location>
</feature>
<proteinExistence type="predicted"/>
<keyword evidence="3" id="KW-0862">Zinc</keyword>
<gene>
    <name evidence="7" type="ORF">DICPUDRAFT_147546</name>
</gene>
<evidence type="ECO:0000313" key="7">
    <source>
        <dbReference type="EMBL" id="EGC39709.1"/>
    </source>
</evidence>
<sequence length="583" mass="67979">MKSNKNKSNNKKENTNNSNNNNVSSYEEVLSKLPSYSLEVYENDCWYSFRQNFKELILEPLSLLTSGDVIVVSTIKSPKNSNISNNNNNNNNNNDNNSDDSDDEDNNDGDQDDSDGEEEDTGSSNNQYYCPFCKKRFQTEQTWNTHINSSKHLKAIKDQKKKTTSLNLTPTKASPNKNNSNNNNNNNNNISSKDSDFLLEQINLIQQSIKIKNTKPNLACKNLFNVAKSYSSRQYIRDSAKTLYILLDVLKSQQQTTESPTLNNIFQTASLSCKTNLYIARLTRLFQASLSEHHYIQAFLQLSLVSNEDFTKYENIVSLSSNITNLYKVFLNKINILLKEIKKKQQEQAQQAQQEQQENTIENKVKEEGINQDDEKIQTILNYLNEIAGGLCYCKVSFKSVVVYLLATCIGYKFKKYRESLQSNQRALKLLVSLKQYHWSIDLYLNNILIILKIKKQLQQSQSQQSQQPQSQQIQEKEKEEYNNLIKDNLIKIFKYCYMIQDKARLKYILDNENIKKIFNLKQFKNDEQLLCLKQLSTYYLQDSFDEIDSLKDQYEHIIFTNKEFIFIFNQFFIINNNRLIIN</sequence>
<dbReference type="Gene3D" id="3.30.160.60">
    <property type="entry name" value="Classic Zinc Finger"/>
    <property type="match status" value="1"/>
</dbReference>
<dbReference type="Proteomes" id="UP000001064">
    <property type="component" value="Unassembled WGS sequence"/>
</dbReference>
<dbReference type="PROSITE" id="PS00028">
    <property type="entry name" value="ZINC_FINGER_C2H2_1"/>
    <property type="match status" value="1"/>
</dbReference>
<dbReference type="SMART" id="SM00451">
    <property type="entry name" value="ZnF_U1"/>
    <property type="match status" value="1"/>
</dbReference>
<dbReference type="SUPFAM" id="SSF57667">
    <property type="entry name" value="beta-beta-alpha zinc fingers"/>
    <property type="match status" value="1"/>
</dbReference>
<dbReference type="InterPro" id="IPR013087">
    <property type="entry name" value="Znf_C2H2_type"/>
</dbReference>
<accession>F0Z8S3</accession>
<evidence type="ECO:0000313" key="8">
    <source>
        <dbReference type="Proteomes" id="UP000001064"/>
    </source>
</evidence>
<dbReference type="GeneID" id="10509695"/>
<evidence type="ECO:0000259" key="6">
    <source>
        <dbReference type="PROSITE" id="PS00028"/>
    </source>
</evidence>
<evidence type="ECO:0000256" key="1">
    <source>
        <dbReference type="ARBA" id="ARBA00022723"/>
    </source>
</evidence>
<evidence type="ECO:0000256" key="3">
    <source>
        <dbReference type="ARBA" id="ARBA00022833"/>
    </source>
</evidence>
<feature type="compositionally biased region" description="Low complexity" evidence="5">
    <location>
        <begin position="176"/>
        <end position="189"/>
    </location>
</feature>
<evidence type="ECO:0000256" key="2">
    <source>
        <dbReference type="ARBA" id="ARBA00022771"/>
    </source>
</evidence>